<gene>
    <name evidence="1" type="ORF">ACFO5T_09840</name>
</gene>
<dbReference type="InterPro" id="IPR007263">
    <property type="entry name" value="DCC1-like"/>
</dbReference>
<evidence type="ECO:0000313" key="1">
    <source>
        <dbReference type="EMBL" id="MFC4690726.1"/>
    </source>
</evidence>
<sequence>MTKKIILFDGVCNLCNGAITFIIQRDKKDIFRYAPLQSEIGKELATKHHIDLDKVDSIILVTEDKAYAKSTAALRIAKQLSAGWPLLAVFLILPRFLRDAVYDFIARNRYKWFGKKEACMIPTPELKSKFLYTTPM</sequence>
<dbReference type="PANTHER" id="PTHR33639:SF2">
    <property type="entry name" value="DUF393 DOMAIN-CONTAINING PROTEIN"/>
    <property type="match status" value="1"/>
</dbReference>
<organism evidence="1 2">
    <name type="scientific">Dokdonia genika</name>
    <dbReference type="NCBI Taxonomy" id="308113"/>
    <lineage>
        <taxon>Bacteria</taxon>
        <taxon>Pseudomonadati</taxon>
        <taxon>Bacteroidota</taxon>
        <taxon>Flavobacteriia</taxon>
        <taxon>Flavobacteriales</taxon>
        <taxon>Flavobacteriaceae</taxon>
        <taxon>Dokdonia</taxon>
    </lineage>
</organism>
<proteinExistence type="predicted"/>
<dbReference type="EMBL" id="JBHSHB010000016">
    <property type="protein sequence ID" value="MFC4690726.1"/>
    <property type="molecule type" value="Genomic_DNA"/>
</dbReference>
<dbReference type="Proteomes" id="UP001595878">
    <property type="component" value="Unassembled WGS sequence"/>
</dbReference>
<accession>A0ABV9LAB7</accession>
<dbReference type="PANTHER" id="PTHR33639">
    <property type="entry name" value="THIOL-DISULFIDE OXIDOREDUCTASE DCC"/>
    <property type="match status" value="1"/>
</dbReference>
<dbReference type="Pfam" id="PF04134">
    <property type="entry name" value="DCC1-like"/>
    <property type="match status" value="1"/>
</dbReference>
<keyword evidence="2" id="KW-1185">Reference proteome</keyword>
<reference evidence="2" key="1">
    <citation type="journal article" date="2019" name="Int. J. Syst. Evol. Microbiol.">
        <title>The Global Catalogue of Microorganisms (GCM) 10K type strain sequencing project: providing services to taxonomists for standard genome sequencing and annotation.</title>
        <authorList>
            <consortium name="The Broad Institute Genomics Platform"/>
            <consortium name="The Broad Institute Genome Sequencing Center for Infectious Disease"/>
            <person name="Wu L."/>
            <person name="Ma J."/>
        </authorList>
    </citation>
    <scope>NUCLEOTIDE SEQUENCE [LARGE SCALE GENOMIC DNA]</scope>
    <source>
        <strain evidence="2">CGMCC 4.7427</strain>
    </source>
</reference>
<evidence type="ECO:0000313" key="2">
    <source>
        <dbReference type="Proteomes" id="UP001595878"/>
    </source>
</evidence>
<dbReference type="RefSeq" id="WP_380033990.1">
    <property type="nucleotide sequence ID" value="NZ_JBHSHB010000016.1"/>
</dbReference>
<dbReference type="InterPro" id="IPR052927">
    <property type="entry name" value="DCC_oxidoreductase"/>
</dbReference>
<protein>
    <submittedName>
        <fullName evidence="1">Thiol-disulfide oxidoreductase DCC family protein</fullName>
    </submittedName>
</protein>
<name>A0ABV9LAB7_9FLAO</name>
<comment type="caution">
    <text evidence="1">The sequence shown here is derived from an EMBL/GenBank/DDBJ whole genome shotgun (WGS) entry which is preliminary data.</text>
</comment>